<evidence type="ECO:0000256" key="5">
    <source>
        <dbReference type="ARBA" id="ARBA00022679"/>
    </source>
</evidence>
<dbReference type="GO" id="GO:0008168">
    <property type="term" value="F:methyltransferase activity"/>
    <property type="evidence" value="ECO:0007669"/>
    <property type="project" value="UniProtKB-KW"/>
</dbReference>
<evidence type="ECO:0000256" key="4">
    <source>
        <dbReference type="ARBA" id="ARBA00022603"/>
    </source>
</evidence>
<evidence type="ECO:0000256" key="8">
    <source>
        <dbReference type="SAM" id="MobiDB-lite"/>
    </source>
</evidence>
<evidence type="ECO:0000256" key="1">
    <source>
        <dbReference type="ARBA" id="ARBA00004123"/>
    </source>
</evidence>
<dbReference type="SUPFAM" id="SSF82199">
    <property type="entry name" value="SET domain"/>
    <property type="match status" value="1"/>
</dbReference>
<dbReference type="Pfam" id="PF00856">
    <property type="entry name" value="SET"/>
    <property type="match status" value="1"/>
</dbReference>
<dbReference type="GO" id="GO:0005634">
    <property type="term" value="C:nucleus"/>
    <property type="evidence" value="ECO:0007669"/>
    <property type="project" value="UniProtKB-SubCell"/>
</dbReference>
<keyword evidence="12" id="KW-1185">Reference proteome</keyword>
<dbReference type="PROSITE" id="PS50280">
    <property type="entry name" value="SET"/>
    <property type="match status" value="1"/>
</dbReference>
<keyword evidence="5" id="KW-0808">Transferase</keyword>
<keyword evidence="3" id="KW-0158">Chromosome</keyword>
<evidence type="ECO:0000313" key="12">
    <source>
        <dbReference type="Proteomes" id="UP001230268"/>
    </source>
</evidence>
<feature type="domain" description="SET" evidence="9">
    <location>
        <begin position="739"/>
        <end position="860"/>
    </location>
</feature>
<evidence type="ECO:0000256" key="7">
    <source>
        <dbReference type="ARBA" id="ARBA00023242"/>
    </source>
</evidence>
<sequence length="886" mass="100582">MKDQRVCVKYLFEESTNITRYSWFERSNLVPYEPGMRRRVVHRHPSWQSVNGQATTTESQTNGKEVAIGNTVVTPNEDTPKGESMPVEWPSTDQEMDTDGDFDVVENPSSPNLPIVLVEHRWSFMLPKKPQVAQPFDMMSPRHWFDGGAQLGDPEGNQVDNNVENIEKTEITDHNQYKPNNTLVGCDKNAGVRDAFSSVEFGGRSSVLRCLLMNLEPRYISRTQMNYSFHLSAIAERVIQEGVYYIANISDDWNPVICSEPIDMHVTVQLHEILKGAIEECRVDNDLNADQEDSKYQKVSETNKTQNNAAADGHLESDKKDMVYNTQSPFSYPLMDLRYLSMGAAILGKFSYKTMKSIYDWLSKRYPNIIVEAPCDDASGMLAKKDTLHDRLIRLIKKIGGERCPDSTIVAIFLSLIRSFAKPVDVSNKINMLDTSNNGGNGNQIGFLMKVFPFEHCREQRREPNCDYNQRYCASPPAVTRLCLCSSKYVLCPTVFNEYIVFGGSPATQVDMELGVWIFDSPFTRIKMRDVPVVYHQQTQYSTRKYVSTAELKDAMTSARVLNLRMEFCGRGDWVFDDGSYPSFEGEKERPVYGKVITADDLMQLEFTGTVNQIAKKFFLLQKASLGTGKEGTSRLIFMEPYANIDASICEDKDYLDSLVNLLASLYNQNPESFLASCNGYYYHEDGFLPESLEIQRLRNQLFNLESSHYRTAMLADIIQDQKLQLNLTQKMPFLTKCKRVIMGKSHIHGYGLFAVDTINKGELILEYAGVVISDHMADLRENLYDRLLCGSIYMFRLDLNHIIDSTFYGNCARFINHSCDPNTATTNFSCIDEDGFGTHVGIYASKVIPAGEEIYYNYRLSSGSANREVCHCGSYMCTGYMSLVK</sequence>
<comment type="caution">
    <text evidence="11">The sequence shown here is derived from an EMBL/GenBank/DDBJ whole genome shotgun (WGS) entry which is preliminary data.</text>
</comment>
<dbReference type="GO" id="GO:0032259">
    <property type="term" value="P:methylation"/>
    <property type="evidence" value="ECO:0007669"/>
    <property type="project" value="UniProtKB-KW"/>
</dbReference>
<dbReference type="GO" id="GO:0005694">
    <property type="term" value="C:chromosome"/>
    <property type="evidence" value="ECO:0007669"/>
    <property type="project" value="UniProtKB-SubCell"/>
</dbReference>
<feature type="region of interest" description="Disordered" evidence="8">
    <location>
        <begin position="292"/>
        <end position="312"/>
    </location>
</feature>
<dbReference type="Proteomes" id="UP001230268">
    <property type="component" value="Unassembled WGS sequence"/>
</dbReference>
<dbReference type="Gene3D" id="2.170.270.10">
    <property type="entry name" value="SET domain"/>
    <property type="match status" value="1"/>
</dbReference>
<dbReference type="InterPro" id="IPR046341">
    <property type="entry name" value="SET_dom_sf"/>
</dbReference>
<accession>A0AAD8UVJ6</accession>
<feature type="compositionally biased region" description="Polar residues" evidence="8">
    <location>
        <begin position="299"/>
        <end position="309"/>
    </location>
</feature>
<dbReference type="AlphaFoldDB" id="A0AAD8UVJ6"/>
<evidence type="ECO:0000256" key="3">
    <source>
        <dbReference type="ARBA" id="ARBA00022454"/>
    </source>
</evidence>
<dbReference type="InterPro" id="IPR003616">
    <property type="entry name" value="Post-SET_dom"/>
</dbReference>
<keyword evidence="6" id="KW-0949">S-adenosyl-L-methionine</keyword>
<gene>
    <name evidence="11" type="ORF">BgAZ_105190</name>
</gene>
<name>A0AAD8UVJ6_BABGI</name>
<dbReference type="EMBL" id="JAVEPI010000001">
    <property type="protein sequence ID" value="KAK1444613.1"/>
    <property type="molecule type" value="Genomic_DNA"/>
</dbReference>
<evidence type="ECO:0000256" key="2">
    <source>
        <dbReference type="ARBA" id="ARBA00004286"/>
    </source>
</evidence>
<dbReference type="PANTHER" id="PTHR22884">
    <property type="entry name" value="SET DOMAIN PROTEINS"/>
    <property type="match status" value="1"/>
</dbReference>
<proteinExistence type="predicted"/>
<protein>
    <submittedName>
        <fullName evidence="11">SET domain containing protein</fullName>
    </submittedName>
</protein>
<dbReference type="PROSITE" id="PS50868">
    <property type="entry name" value="POST_SET"/>
    <property type="match status" value="1"/>
</dbReference>
<evidence type="ECO:0000259" key="10">
    <source>
        <dbReference type="PROSITE" id="PS50868"/>
    </source>
</evidence>
<keyword evidence="4" id="KW-0489">Methyltransferase</keyword>
<dbReference type="InterPro" id="IPR050777">
    <property type="entry name" value="SET2_Histone-Lys_MeTrsfase"/>
</dbReference>
<keyword evidence="7" id="KW-0539">Nucleus</keyword>
<evidence type="ECO:0000259" key="9">
    <source>
        <dbReference type="PROSITE" id="PS50280"/>
    </source>
</evidence>
<feature type="region of interest" description="Disordered" evidence="8">
    <location>
        <begin position="72"/>
        <end position="95"/>
    </location>
</feature>
<evidence type="ECO:0000256" key="6">
    <source>
        <dbReference type="ARBA" id="ARBA00022691"/>
    </source>
</evidence>
<organism evidence="11 12">
    <name type="scientific">Babesia gibsoni</name>
    <dbReference type="NCBI Taxonomy" id="33632"/>
    <lineage>
        <taxon>Eukaryota</taxon>
        <taxon>Sar</taxon>
        <taxon>Alveolata</taxon>
        <taxon>Apicomplexa</taxon>
        <taxon>Aconoidasida</taxon>
        <taxon>Piroplasmida</taxon>
        <taxon>Babesiidae</taxon>
        <taxon>Babesia</taxon>
    </lineage>
</organism>
<feature type="domain" description="Post-SET" evidence="10">
    <location>
        <begin position="867"/>
        <end position="883"/>
    </location>
</feature>
<evidence type="ECO:0000313" key="11">
    <source>
        <dbReference type="EMBL" id="KAK1444613.1"/>
    </source>
</evidence>
<dbReference type="SMART" id="SM00317">
    <property type="entry name" value="SET"/>
    <property type="match status" value="1"/>
</dbReference>
<dbReference type="InterPro" id="IPR001214">
    <property type="entry name" value="SET_dom"/>
</dbReference>
<comment type="subcellular location">
    <subcellularLocation>
        <location evidence="2">Chromosome</location>
    </subcellularLocation>
    <subcellularLocation>
        <location evidence="1">Nucleus</location>
    </subcellularLocation>
</comment>
<reference evidence="11" key="1">
    <citation type="submission" date="2023-08" db="EMBL/GenBank/DDBJ databases">
        <title>Draft sequence of the Babesia gibsoni genome.</title>
        <authorList>
            <person name="Yamagishi J.Y."/>
            <person name="Xuan X.X."/>
        </authorList>
    </citation>
    <scope>NUCLEOTIDE SEQUENCE</scope>
    <source>
        <strain evidence="11">Azabu</strain>
    </source>
</reference>